<evidence type="ECO:0000313" key="3">
    <source>
        <dbReference type="EMBL" id="MFC3759585.1"/>
    </source>
</evidence>
<reference evidence="4" key="1">
    <citation type="journal article" date="2019" name="Int. J. Syst. Evol. Microbiol.">
        <title>The Global Catalogue of Microorganisms (GCM) 10K type strain sequencing project: providing services to taxonomists for standard genome sequencing and annotation.</title>
        <authorList>
            <consortium name="The Broad Institute Genomics Platform"/>
            <consortium name="The Broad Institute Genome Sequencing Center for Infectious Disease"/>
            <person name="Wu L."/>
            <person name="Ma J."/>
        </authorList>
    </citation>
    <scope>NUCLEOTIDE SEQUENCE [LARGE SCALE GENOMIC DNA]</scope>
    <source>
        <strain evidence="4">CGMCC 4.7241</strain>
    </source>
</reference>
<dbReference type="SMART" id="SM00226">
    <property type="entry name" value="LMWPc"/>
    <property type="match status" value="1"/>
</dbReference>
<dbReference type="Pfam" id="PF01451">
    <property type="entry name" value="LMWPc"/>
    <property type="match status" value="1"/>
</dbReference>
<evidence type="ECO:0000256" key="1">
    <source>
        <dbReference type="ARBA" id="ARBA00022849"/>
    </source>
</evidence>
<gene>
    <name evidence="3" type="ORF">ACFOUW_01925</name>
</gene>
<keyword evidence="1" id="KW-0059">Arsenical resistance</keyword>
<dbReference type="Proteomes" id="UP001595699">
    <property type="component" value="Unassembled WGS sequence"/>
</dbReference>
<dbReference type="EMBL" id="JBHRZH010000001">
    <property type="protein sequence ID" value="MFC3759585.1"/>
    <property type="molecule type" value="Genomic_DNA"/>
</dbReference>
<comment type="caution">
    <text evidence="3">The sequence shown here is derived from an EMBL/GenBank/DDBJ whole genome shotgun (WGS) entry which is preliminary data.</text>
</comment>
<keyword evidence="4" id="KW-1185">Reference proteome</keyword>
<organism evidence="3 4">
    <name type="scientific">Tenggerimyces flavus</name>
    <dbReference type="NCBI Taxonomy" id="1708749"/>
    <lineage>
        <taxon>Bacteria</taxon>
        <taxon>Bacillati</taxon>
        <taxon>Actinomycetota</taxon>
        <taxon>Actinomycetes</taxon>
        <taxon>Propionibacteriales</taxon>
        <taxon>Nocardioidaceae</taxon>
        <taxon>Tenggerimyces</taxon>
    </lineage>
</organism>
<feature type="domain" description="Phosphotyrosine protein phosphatase I" evidence="2">
    <location>
        <begin position="3"/>
        <end position="188"/>
    </location>
</feature>
<dbReference type="RefSeq" id="WP_205122038.1">
    <property type="nucleotide sequence ID" value="NZ_JAFBCM010000001.1"/>
</dbReference>
<dbReference type="SUPFAM" id="SSF52788">
    <property type="entry name" value="Phosphotyrosine protein phosphatases I"/>
    <property type="match status" value="1"/>
</dbReference>
<sequence>MTFTILFVCTANQCRSPMAHRLAVSWLGKRFGSDQADFVVGSAGTQARDGIAMTPLAGNVLTELGVDVAGPDSRALTETVISTAGLVLTMERRHRSGVVTLAPAALKRAFTLTEFARTAQAAVAGLDLPADPGDRAKAVVAATARKRGTVRPAHPDEDDIPDPIGNPIEDYRRAIGQISTAIDTSLTALVG</sequence>
<name>A0ABV7Y7F0_9ACTN</name>
<dbReference type="PANTHER" id="PTHR43428">
    <property type="entry name" value="ARSENATE REDUCTASE"/>
    <property type="match status" value="1"/>
</dbReference>
<evidence type="ECO:0000313" key="4">
    <source>
        <dbReference type="Proteomes" id="UP001595699"/>
    </source>
</evidence>
<dbReference type="PANTHER" id="PTHR43428:SF1">
    <property type="entry name" value="ARSENATE REDUCTASE"/>
    <property type="match status" value="1"/>
</dbReference>
<evidence type="ECO:0000259" key="2">
    <source>
        <dbReference type="SMART" id="SM00226"/>
    </source>
</evidence>
<accession>A0ABV7Y7F0</accession>
<proteinExistence type="predicted"/>
<dbReference type="InterPro" id="IPR023485">
    <property type="entry name" value="Ptyr_pPase"/>
</dbReference>
<dbReference type="InterPro" id="IPR036196">
    <property type="entry name" value="Ptyr_pPase_sf"/>
</dbReference>
<protein>
    <recommendedName>
        <fullName evidence="2">Phosphotyrosine protein phosphatase I domain-containing protein</fullName>
    </recommendedName>
</protein>
<dbReference type="Gene3D" id="3.40.50.2300">
    <property type="match status" value="1"/>
</dbReference>